<dbReference type="AlphaFoldDB" id="A0A9X3CGU1"/>
<dbReference type="GO" id="GO:0030572">
    <property type="term" value="F:phosphatidyltransferase activity"/>
    <property type="evidence" value="ECO:0007669"/>
    <property type="project" value="UniProtKB-ARBA"/>
</dbReference>
<feature type="non-terminal residue" evidence="2">
    <location>
        <position position="1"/>
    </location>
</feature>
<feature type="domain" description="PLD phosphodiesterase" evidence="1">
    <location>
        <begin position="191"/>
        <end position="218"/>
    </location>
</feature>
<dbReference type="PANTHER" id="PTHR21248:SF12">
    <property type="entry name" value="CARDIOLIPIN SYNTHASE C"/>
    <property type="match status" value="1"/>
</dbReference>
<dbReference type="SMART" id="SM00155">
    <property type="entry name" value="PLDc"/>
    <property type="match status" value="1"/>
</dbReference>
<dbReference type="PANTHER" id="PTHR21248">
    <property type="entry name" value="CARDIOLIPIN SYNTHASE"/>
    <property type="match status" value="1"/>
</dbReference>
<proteinExistence type="predicted"/>
<evidence type="ECO:0000259" key="1">
    <source>
        <dbReference type="PROSITE" id="PS50035"/>
    </source>
</evidence>
<comment type="caution">
    <text evidence="2">The sequence shown here is derived from an EMBL/GenBank/DDBJ whole genome shotgun (WGS) entry which is preliminary data.</text>
</comment>
<dbReference type="InterPro" id="IPR025202">
    <property type="entry name" value="PLD-like_dom"/>
</dbReference>
<evidence type="ECO:0000313" key="3">
    <source>
        <dbReference type="Proteomes" id="UP001155586"/>
    </source>
</evidence>
<gene>
    <name evidence="2" type="ORF">MD483_16645</name>
</gene>
<organism evidence="2 3">
    <name type="scientific">Vibrio paucivorans</name>
    <dbReference type="NCBI Taxonomy" id="2829489"/>
    <lineage>
        <taxon>Bacteria</taxon>
        <taxon>Pseudomonadati</taxon>
        <taxon>Pseudomonadota</taxon>
        <taxon>Gammaproteobacteria</taxon>
        <taxon>Vibrionales</taxon>
        <taxon>Vibrionaceae</taxon>
        <taxon>Vibrio</taxon>
    </lineage>
</organism>
<accession>A0A9X3CGU1</accession>
<dbReference type="Pfam" id="PF13091">
    <property type="entry name" value="PLDc_2"/>
    <property type="match status" value="1"/>
</dbReference>
<protein>
    <submittedName>
        <fullName evidence="2">Phospholipase D-like domain-containing protein</fullName>
    </submittedName>
</protein>
<dbReference type="PROSITE" id="PS50035">
    <property type="entry name" value="PLD"/>
    <property type="match status" value="1"/>
</dbReference>
<name>A0A9X3CGU1_9VIBR</name>
<sequence>YGNTVDQVSDQFDQYWNSEFAIPMEWIVAESEAVSSQDVEQWLAETKIDEKFSQGRYNFKELPLYEQLRNSDLELYWGQAELFYDRPEKIAGKGSQLIDDLSELLEQTQHSLVLISPYFVPTESGTQALVEAAKSGKDVTIITNSLASNDVFAVHGWYAKYRQDLVEGGVDLWEVKATADVDNKWSMTGSSRSSLHAKAMMLDERKLFVGSMNLDPRSADLNTEMAVVIDQPEYVKRSLEQLPKQLKLKAYQIKVEDDDIVWIDHETGETLTSEPDASIWRRMGAWFSGILPIEDQL</sequence>
<dbReference type="EMBL" id="JAKRRX010000115">
    <property type="protein sequence ID" value="MCW8335445.1"/>
    <property type="molecule type" value="Genomic_DNA"/>
</dbReference>
<dbReference type="Gene3D" id="3.30.870.10">
    <property type="entry name" value="Endonuclease Chain A"/>
    <property type="match status" value="1"/>
</dbReference>
<dbReference type="SUPFAM" id="SSF56024">
    <property type="entry name" value="Phospholipase D/nuclease"/>
    <property type="match status" value="1"/>
</dbReference>
<dbReference type="InterPro" id="IPR001736">
    <property type="entry name" value="PLipase_D/transphosphatidylase"/>
</dbReference>
<keyword evidence="3" id="KW-1185">Reference proteome</keyword>
<dbReference type="RefSeq" id="WP_265688620.1">
    <property type="nucleotide sequence ID" value="NZ_JAKRRX010000115.1"/>
</dbReference>
<dbReference type="Proteomes" id="UP001155586">
    <property type="component" value="Unassembled WGS sequence"/>
</dbReference>
<evidence type="ECO:0000313" key="2">
    <source>
        <dbReference type="EMBL" id="MCW8335445.1"/>
    </source>
</evidence>
<reference evidence="2" key="1">
    <citation type="submission" date="2022-02" db="EMBL/GenBank/DDBJ databases">
        <title>Vibrio sp. nov., a new bacterium isolated from Bohai sea, China.</title>
        <authorList>
            <person name="Yuan Y."/>
        </authorList>
    </citation>
    <scope>NUCLEOTIDE SEQUENCE</scope>
    <source>
        <strain evidence="2">DBSS07</strain>
    </source>
</reference>
<dbReference type="GO" id="GO:0032049">
    <property type="term" value="P:cardiolipin biosynthetic process"/>
    <property type="evidence" value="ECO:0007669"/>
    <property type="project" value="UniProtKB-ARBA"/>
</dbReference>
<dbReference type="CDD" id="cd09113">
    <property type="entry name" value="PLDc_ymdC_like_2"/>
    <property type="match status" value="1"/>
</dbReference>